<organism evidence="1 2">
    <name type="scientific">Ruminococcus champanellensis (strain DSM 18848 / JCM 17042 / KCTC 15320 / 18P13)</name>
    <dbReference type="NCBI Taxonomy" id="213810"/>
    <lineage>
        <taxon>Bacteria</taxon>
        <taxon>Bacillati</taxon>
        <taxon>Bacillota</taxon>
        <taxon>Clostridia</taxon>
        <taxon>Eubacteriales</taxon>
        <taxon>Oscillospiraceae</taxon>
        <taxon>Ruminococcus</taxon>
    </lineage>
</organism>
<dbReference type="BioCyc" id="RCHA213810:RUM_RS01630-MONOMER"/>
<gene>
    <name evidence="1" type="ordered locus">RUM_03380</name>
</gene>
<sequence length="146" mass="16834">MTESSIRRELAAHGSLVYTNVGVSMRPLIRQGRDLLVIRTCTGRLRKYDIPLYQRPSGQYVLHRIVRVLPDGYVLCGDNCTQLEHVTDDQILGVLTALERDGRTIPMTAPSMRLYGRLWVGLYPLRLPVLRLRDWLRRKKRHLQGG</sequence>
<evidence type="ECO:0008006" key="3">
    <source>
        <dbReference type="Google" id="ProtNLM"/>
    </source>
</evidence>
<dbReference type="KEGG" id="rch:RUM_03380"/>
<keyword evidence="2" id="KW-1185">Reference proteome</keyword>
<dbReference type="RefSeq" id="WP_015557484.1">
    <property type="nucleotide sequence ID" value="NC_021039.1"/>
</dbReference>
<dbReference type="EMBL" id="FP929052">
    <property type="protein sequence ID" value="CBL16577.1"/>
    <property type="molecule type" value="Genomic_DNA"/>
</dbReference>
<dbReference type="AlphaFoldDB" id="D4LAD2"/>
<evidence type="ECO:0000313" key="1">
    <source>
        <dbReference type="EMBL" id="CBL16577.1"/>
    </source>
</evidence>
<name>D4LAD2_RUMC1</name>
<dbReference type="OrthoDB" id="3191897at2"/>
<dbReference type="HOGENOM" id="CLU_126496_0_0_9"/>
<accession>D4LAD2</accession>
<reference evidence="1" key="1">
    <citation type="submission" date="2010-03" db="EMBL/GenBank/DDBJ databases">
        <title>The genome sequence of Ruminococcus sp. 18P13.</title>
        <authorList>
            <consortium name="metaHIT consortium -- http://www.metahit.eu/"/>
            <person name="Pajon A."/>
            <person name="Turner K."/>
            <person name="Parkhill J."/>
            <person name="Bernalier A."/>
        </authorList>
    </citation>
    <scope>NUCLEOTIDE SEQUENCE [LARGE SCALE GENOMIC DNA]</scope>
    <source>
        <strain evidence="1">Type strain: 18P13</strain>
    </source>
</reference>
<dbReference type="STRING" id="213810.RUM_03380"/>
<protein>
    <recommendedName>
        <fullName evidence="3">Peptidase S24-like</fullName>
    </recommendedName>
</protein>
<dbReference type="Proteomes" id="UP000007054">
    <property type="component" value="Chromosome"/>
</dbReference>
<dbReference type="PATRIC" id="fig|213810.4.peg.243"/>
<evidence type="ECO:0000313" key="2">
    <source>
        <dbReference type="Proteomes" id="UP000007054"/>
    </source>
</evidence>
<dbReference type="CDD" id="cd06462">
    <property type="entry name" value="Peptidase_S24_S26"/>
    <property type="match status" value="1"/>
</dbReference>
<reference evidence="1" key="2">
    <citation type="submission" date="2010-03" db="EMBL/GenBank/DDBJ databases">
        <authorList>
            <person name="Pajon A."/>
        </authorList>
    </citation>
    <scope>NUCLEOTIDE SEQUENCE</scope>
    <source>
        <strain evidence="1">Type strain: 18P13</strain>
    </source>
</reference>
<proteinExistence type="predicted"/>
<dbReference type="GeneID" id="83155173"/>